<evidence type="ECO:0000313" key="2">
    <source>
        <dbReference type="EMBL" id="EHM88022.1"/>
    </source>
</evidence>
<dbReference type="PANTHER" id="PTHR43283">
    <property type="entry name" value="BETA-LACTAMASE-RELATED"/>
    <property type="match status" value="1"/>
</dbReference>
<dbReference type="Proteomes" id="UP000003822">
    <property type="component" value="Unassembled WGS sequence"/>
</dbReference>
<keyword evidence="3" id="KW-1185">Reference proteome</keyword>
<dbReference type="AlphaFoldDB" id="G9PFY0"/>
<sequence length="307" mass="31491">MPFSSVASSAAVSPNAASPSPAAALNAAASPSPAVSPGSAASLSALAEFDFPTALVVSQDGQVLAQGGQVESDFAFASVTKPLVAWSAAVAYERALLDLDALVGPHLPGATVRHLLAHASGVAPNDDSVLAAPGTKRIYSNRGIELLGQVLEQATGYQLDQWVELSVLEPLGLASILIPGSPAHSGMGNAVDLAAFTRELAAPTLVSADTAKLFTSVAFPGLSGVLPGYGKQNPCDFALGFEVYGAKQPHWLSSAQSPQTFGHFGQAGSFIWVDPATGRSAAFLGAKPFSQIHKRLWPLLNQQIAAL</sequence>
<comment type="caution">
    <text evidence="2">The sequence shown here is derived from an EMBL/GenBank/DDBJ whole genome shotgun (WGS) entry which is preliminary data.</text>
</comment>
<evidence type="ECO:0000259" key="1">
    <source>
        <dbReference type="Pfam" id="PF00144"/>
    </source>
</evidence>
<feature type="domain" description="Beta-lactamase-related" evidence="1">
    <location>
        <begin position="54"/>
        <end position="291"/>
    </location>
</feature>
<dbReference type="eggNOG" id="COG1680">
    <property type="taxonomic scope" value="Bacteria"/>
</dbReference>
<dbReference type="RefSeq" id="WP_005986386.1">
    <property type="nucleotide sequence ID" value="NZ_JH470338.1"/>
</dbReference>
<organism evidence="2 3">
    <name type="scientific">Actinomyces graevenitzii C83</name>
    <dbReference type="NCBI Taxonomy" id="435830"/>
    <lineage>
        <taxon>Bacteria</taxon>
        <taxon>Bacillati</taxon>
        <taxon>Actinomycetota</taxon>
        <taxon>Actinomycetes</taxon>
        <taxon>Actinomycetales</taxon>
        <taxon>Actinomycetaceae</taxon>
        <taxon>Actinomyces</taxon>
    </lineage>
</organism>
<dbReference type="OrthoDB" id="3336932at2"/>
<dbReference type="InterPro" id="IPR050789">
    <property type="entry name" value="Diverse_Enzym_Activities"/>
</dbReference>
<dbReference type="PATRIC" id="fig|435830.3.peg.1100"/>
<dbReference type="Gene3D" id="3.40.710.10">
    <property type="entry name" value="DD-peptidase/beta-lactamase superfamily"/>
    <property type="match status" value="1"/>
</dbReference>
<evidence type="ECO:0000313" key="3">
    <source>
        <dbReference type="Proteomes" id="UP000003822"/>
    </source>
</evidence>
<dbReference type="EMBL" id="ACRN01000008">
    <property type="protein sequence ID" value="EHM88022.1"/>
    <property type="molecule type" value="Genomic_DNA"/>
</dbReference>
<dbReference type="InterPro" id="IPR001466">
    <property type="entry name" value="Beta-lactam-related"/>
</dbReference>
<protein>
    <submittedName>
        <fullName evidence="2">Beta-lactamase</fullName>
    </submittedName>
</protein>
<dbReference type="HOGENOM" id="CLU_089324_0_0_11"/>
<name>G9PFY0_9ACTO</name>
<gene>
    <name evidence="2" type="ORF">HMPREF0045_01133</name>
</gene>
<dbReference type="InterPro" id="IPR012338">
    <property type="entry name" value="Beta-lactam/transpept-like"/>
</dbReference>
<dbReference type="SUPFAM" id="SSF56601">
    <property type="entry name" value="beta-lactamase/transpeptidase-like"/>
    <property type="match status" value="1"/>
</dbReference>
<proteinExistence type="predicted"/>
<accession>G9PFY0</accession>
<dbReference type="PANTHER" id="PTHR43283:SF15">
    <property type="entry name" value="CONSERVED PROTEIN"/>
    <property type="match status" value="1"/>
</dbReference>
<reference evidence="2 3" key="1">
    <citation type="submission" date="2011-10" db="EMBL/GenBank/DDBJ databases">
        <title>The Genome Sequence of Actinomyces graevenitzii C83.</title>
        <authorList>
            <consortium name="The Broad Institute Genome Sequencing Platform"/>
            <consortium name="The Broad Institute Genome Sequencing Center for Infectious Disease"/>
            <person name="Earl A."/>
            <person name="Ward D."/>
            <person name="Feldgarden M."/>
            <person name="Gevers D."/>
            <person name="Sibley C.D."/>
            <person name="Field T.R."/>
            <person name="Grinwis M."/>
            <person name="Eshaghurshan C.S."/>
            <person name="Surette M.G."/>
            <person name="Young S.K."/>
            <person name="Zeng Q."/>
            <person name="Gargeya S."/>
            <person name="Fitzgerald M."/>
            <person name="Haas B."/>
            <person name="Abouelleil A."/>
            <person name="Alvarado L."/>
            <person name="Arachchi H.M."/>
            <person name="Berlin A."/>
            <person name="Brown A."/>
            <person name="Chapman S.B."/>
            <person name="Chen Z."/>
            <person name="Dunbar C."/>
            <person name="Freedman E."/>
            <person name="Gearin G."/>
            <person name="Goldberg J."/>
            <person name="Griggs A."/>
            <person name="Gujja S."/>
            <person name="Heiman D."/>
            <person name="Howarth C."/>
            <person name="Larson L."/>
            <person name="Lui A."/>
            <person name="MacDonald P.J.P."/>
            <person name="Montmayeur A."/>
            <person name="Murphy C."/>
            <person name="Neiman D."/>
            <person name="Pearson M."/>
            <person name="Priest M."/>
            <person name="Roberts A."/>
            <person name="Saif S."/>
            <person name="Shea T."/>
            <person name="Shenoy N."/>
            <person name="Sisk P."/>
            <person name="Stolte C."/>
            <person name="Sykes S."/>
            <person name="Wortman J."/>
            <person name="Nusbaum C."/>
            <person name="Birren B."/>
        </authorList>
    </citation>
    <scope>NUCLEOTIDE SEQUENCE [LARGE SCALE GENOMIC DNA]</scope>
    <source>
        <strain evidence="2 3">C83</strain>
    </source>
</reference>
<dbReference type="STRING" id="435830.HMPREF0045_01133"/>
<dbReference type="Pfam" id="PF00144">
    <property type="entry name" value="Beta-lactamase"/>
    <property type="match status" value="1"/>
</dbReference>